<keyword evidence="2" id="KW-0808">Transferase</keyword>
<dbReference type="Proteomes" id="UP000295328">
    <property type="component" value="Unassembled WGS sequence"/>
</dbReference>
<dbReference type="PROSITE" id="PS51186">
    <property type="entry name" value="GNAT"/>
    <property type="match status" value="1"/>
</dbReference>
<dbReference type="RefSeq" id="WP_133429789.1">
    <property type="nucleotide sequence ID" value="NZ_BMCC01000003.1"/>
</dbReference>
<organism evidence="2 3">
    <name type="scientific">Macrococcus hajekii</name>
    <dbReference type="NCBI Taxonomy" id="198482"/>
    <lineage>
        <taxon>Bacteria</taxon>
        <taxon>Bacillati</taxon>
        <taxon>Bacillota</taxon>
        <taxon>Bacilli</taxon>
        <taxon>Bacillales</taxon>
        <taxon>Staphylococcaceae</taxon>
        <taxon>Macrococcus</taxon>
    </lineage>
</organism>
<accession>A0A4R6BJH2</accession>
<dbReference type="EMBL" id="SCWE01000002">
    <property type="protein sequence ID" value="TDM01770.1"/>
    <property type="molecule type" value="Genomic_DNA"/>
</dbReference>
<name>A0A4R6BJH2_9STAP</name>
<proteinExistence type="predicted"/>
<keyword evidence="3" id="KW-1185">Reference proteome</keyword>
<evidence type="ECO:0000259" key="1">
    <source>
        <dbReference type="PROSITE" id="PS51186"/>
    </source>
</evidence>
<dbReference type="Gene3D" id="3.40.630.30">
    <property type="match status" value="1"/>
</dbReference>
<dbReference type="AlphaFoldDB" id="A0A4R6BJH2"/>
<dbReference type="Pfam" id="PF00583">
    <property type="entry name" value="Acetyltransf_1"/>
    <property type="match status" value="1"/>
</dbReference>
<reference evidence="2 3" key="1">
    <citation type="submission" date="2019-01" db="EMBL/GenBank/DDBJ databases">
        <title>Draft genome sequences of the type strains of six Macrococcus species.</title>
        <authorList>
            <person name="Mazhar S."/>
            <person name="Altermann E."/>
            <person name="Hill C."/>
            <person name="Mcauliffe O."/>
        </authorList>
    </citation>
    <scope>NUCLEOTIDE SEQUENCE [LARGE SCALE GENOMIC DNA]</scope>
    <source>
        <strain evidence="2 3">CCM4809</strain>
    </source>
</reference>
<protein>
    <submittedName>
        <fullName evidence="2">GNAT family N-acetyltransferase</fullName>
    </submittedName>
</protein>
<feature type="domain" description="N-acetyltransferase" evidence="1">
    <location>
        <begin position="3"/>
        <end position="156"/>
    </location>
</feature>
<dbReference type="SUPFAM" id="SSF55729">
    <property type="entry name" value="Acyl-CoA N-acyltransferases (Nat)"/>
    <property type="match status" value="1"/>
</dbReference>
<dbReference type="OrthoDB" id="66776at2"/>
<evidence type="ECO:0000313" key="3">
    <source>
        <dbReference type="Proteomes" id="UP000295328"/>
    </source>
</evidence>
<evidence type="ECO:0000313" key="2">
    <source>
        <dbReference type="EMBL" id="TDM01770.1"/>
    </source>
</evidence>
<dbReference type="InterPro" id="IPR016181">
    <property type="entry name" value="Acyl_CoA_acyltransferase"/>
</dbReference>
<sequence length="157" mass="18009">MKLVMYNETLQHQLDTFQLIDEQLKFVKSPQVNVEEAAALSSRQPVFGLNSEDEAVIFFVLDKDSEYQSFFEVDSSIYIRSFAAHPNHLRKGYAKQALQALPGFVADYYSSIQYITLIVDQPNPQAKVMYLNAGFELGKEVQGPRYPAYTMKKRIIK</sequence>
<dbReference type="InterPro" id="IPR000182">
    <property type="entry name" value="GNAT_dom"/>
</dbReference>
<gene>
    <name evidence="2" type="ORF">ERX37_06050</name>
</gene>
<dbReference type="GO" id="GO:0016747">
    <property type="term" value="F:acyltransferase activity, transferring groups other than amino-acyl groups"/>
    <property type="evidence" value="ECO:0007669"/>
    <property type="project" value="InterPro"/>
</dbReference>
<comment type="caution">
    <text evidence="2">The sequence shown here is derived from an EMBL/GenBank/DDBJ whole genome shotgun (WGS) entry which is preliminary data.</text>
</comment>